<feature type="domain" description="Fatty acid hydroxylase" evidence="8">
    <location>
        <begin position="84"/>
        <end position="217"/>
    </location>
</feature>
<evidence type="ECO:0000313" key="9">
    <source>
        <dbReference type="EMBL" id="RCL45165.1"/>
    </source>
</evidence>
<feature type="transmembrane region" description="Helical" evidence="7">
    <location>
        <begin position="6"/>
        <end position="24"/>
    </location>
</feature>
<organism evidence="9 10">
    <name type="scientific">SAR86 cluster bacterium</name>
    <dbReference type="NCBI Taxonomy" id="2030880"/>
    <lineage>
        <taxon>Bacteria</taxon>
        <taxon>Pseudomonadati</taxon>
        <taxon>Pseudomonadota</taxon>
        <taxon>Gammaproteobacteria</taxon>
        <taxon>SAR86 cluster</taxon>
    </lineage>
</organism>
<dbReference type="GO" id="GO:0016020">
    <property type="term" value="C:membrane"/>
    <property type="evidence" value="ECO:0007669"/>
    <property type="project" value="GOC"/>
</dbReference>
<keyword evidence="5" id="KW-0443">Lipid metabolism</keyword>
<dbReference type="InterPro" id="IPR051689">
    <property type="entry name" value="Sterol_desaturase/TMEM195"/>
</dbReference>
<dbReference type="PANTHER" id="PTHR21624:SF1">
    <property type="entry name" value="ALKYLGLYCEROL MONOOXYGENASE"/>
    <property type="match status" value="1"/>
</dbReference>
<proteinExistence type="predicted"/>
<dbReference type="Pfam" id="PF04116">
    <property type="entry name" value="FA_hydroxylase"/>
    <property type="match status" value="1"/>
</dbReference>
<dbReference type="GO" id="GO:0005506">
    <property type="term" value="F:iron ion binding"/>
    <property type="evidence" value="ECO:0007669"/>
    <property type="project" value="InterPro"/>
</dbReference>
<reference evidence="9 10" key="1">
    <citation type="journal article" date="2018" name="Microbiome">
        <title>Fine metagenomic profile of the Mediterranean stratified and mixed water columns revealed by assembly and recruitment.</title>
        <authorList>
            <person name="Haro-Moreno J.M."/>
            <person name="Lopez-Perez M."/>
            <person name="De La Torre J.R."/>
            <person name="Picazo A."/>
            <person name="Camacho A."/>
            <person name="Rodriguez-Valera F."/>
        </authorList>
    </citation>
    <scope>NUCLEOTIDE SEQUENCE [LARGE SCALE GENOMIC DNA]</scope>
    <source>
        <strain evidence="9">MED-G78</strain>
    </source>
</reference>
<dbReference type="EMBL" id="QOPI01000004">
    <property type="protein sequence ID" value="RCL45165.1"/>
    <property type="molecule type" value="Genomic_DNA"/>
</dbReference>
<evidence type="ECO:0000256" key="2">
    <source>
        <dbReference type="ARBA" id="ARBA00022692"/>
    </source>
</evidence>
<comment type="subcellular location">
    <subcellularLocation>
        <location evidence="1">Endomembrane system</location>
        <topology evidence="1">Multi-pass membrane protein</topology>
    </subcellularLocation>
</comment>
<evidence type="ECO:0000256" key="3">
    <source>
        <dbReference type="ARBA" id="ARBA00022989"/>
    </source>
</evidence>
<keyword evidence="2 7" id="KW-0812">Transmembrane</keyword>
<dbReference type="InterPro" id="IPR006694">
    <property type="entry name" value="Fatty_acid_hydroxylase"/>
</dbReference>
<evidence type="ECO:0000313" key="10">
    <source>
        <dbReference type="Proteomes" id="UP000252915"/>
    </source>
</evidence>
<feature type="transmembrane region" description="Helical" evidence="7">
    <location>
        <begin position="138"/>
        <end position="166"/>
    </location>
</feature>
<evidence type="ECO:0000256" key="7">
    <source>
        <dbReference type="SAM" id="Phobius"/>
    </source>
</evidence>
<dbReference type="AlphaFoldDB" id="A0A368C6Y4"/>
<feature type="transmembrane region" description="Helical" evidence="7">
    <location>
        <begin position="77"/>
        <end position="98"/>
    </location>
</feature>
<comment type="caution">
    <text evidence="9">The sequence shown here is derived from an EMBL/GenBank/DDBJ whole genome shotgun (WGS) entry which is preliminary data.</text>
</comment>
<evidence type="ECO:0000256" key="1">
    <source>
        <dbReference type="ARBA" id="ARBA00004127"/>
    </source>
</evidence>
<gene>
    <name evidence="9" type="ORF">DBW92_01310</name>
</gene>
<accession>A0A368C6Y4</accession>
<name>A0A368C6Y4_9GAMM</name>
<evidence type="ECO:0000256" key="5">
    <source>
        <dbReference type="ARBA" id="ARBA00023098"/>
    </source>
</evidence>
<dbReference type="GO" id="GO:0050479">
    <property type="term" value="F:glyceryl-ether monooxygenase activity"/>
    <property type="evidence" value="ECO:0007669"/>
    <property type="project" value="TreeGrafter"/>
</dbReference>
<evidence type="ECO:0000259" key="8">
    <source>
        <dbReference type="Pfam" id="PF04116"/>
    </source>
</evidence>
<dbReference type="GO" id="GO:0006643">
    <property type="term" value="P:membrane lipid metabolic process"/>
    <property type="evidence" value="ECO:0007669"/>
    <property type="project" value="TreeGrafter"/>
</dbReference>
<feature type="transmembrane region" description="Helical" evidence="7">
    <location>
        <begin position="45"/>
        <end position="65"/>
    </location>
</feature>
<dbReference type="Proteomes" id="UP000252915">
    <property type="component" value="Unassembled WGS sequence"/>
</dbReference>
<keyword evidence="3 7" id="KW-1133">Transmembrane helix</keyword>
<dbReference type="GO" id="GO:0008610">
    <property type="term" value="P:lipid biosynthetic process"/>
    <property type="evidence" value="ECO:0007669"/>
    <property type="project" value="InterPro"/>
</dbReference>
<keyword evidence="6 7" id="KW-0472">Membrane</keyword>
<dbReference type="PANTHER" id="PTHR21624">
    <property type="entry name" value="STEROL DESATURASE-RELATED PROTEIN"/>
    <property type="match status" value="1"/>
</dbReference>
<protein>
    <submittedName>
        <fullName evidence="9">Sterol desaturase family protein</fullName>
    </submittedName>
</protein>
<evidence type="ECO:0000256" key="4">
    <source>
        <dbReference type="ARBA" id="ARBA00023002"/>
    </source>
</evidence>
<dbReference type="GO" id="GO:0012505">
    <property type="term" value="C:endomembrane system"/>
    <property type="evidence" value="ECO:0007669"/>
    <property type="project" value="UniProtKB-SubCell"/>
</dbReference>
<evidence type="ECO:0000256" key="6">
    <source>
        <dbReference type="ARBA" id="ARBA00023136"/>
    </source>
</evidence>
<keyword evidence="4" id="KW-0560">Oxidoreductase</keyword>
<sequence length="280" mass="32485">MTDIDLYAYGFPIILSMIIAETIYSKIHNLSLYKLNDSMAGFGLLAGNIFVNIATKGGILFFYFYLYDFRIITINDLMPSIAVWVLTFISIDFVYYWYHRFSHRVRFMWAVHMNHHSSEEMNFTVALRQAWFGPITKVPFFFILPIIGFDPFITALAGVAATMWGVTGHTQVIKTLGPLEYIFVTPSSHRVHHGSNPEYIDKNYGNMFIIWDRLFGTFAKEDSKVIFGITNNVKTFNPVKITFMNWLQIVKDFNRSSNFNERLKSVFGPPEWNLDKNKSL</sequence>